<gene>
    <name evidence="7" type="ORF">HGA08_04210</name>
</gene>
<organism evidence="7 8">
    <name type="scientific">Nocardia vermiculata</name>
    <dbReference type="NCBI Taxonomy" id="257274"/>
    <lineage>
        <taxon>Bacteria</taxon>
        <taxon>Bacillati</taxon>
        <taxon>Actinomycetota</taxon>
        <taxon>Actinomycetes</taxon>
        <taxon>Mycobacteriales</taxon>
        <taxon>Nocardiaceae</taxon>
        <taxon>Nocardia</taxon>
    </lineage>
</organism>
<dbReference type="InterPro" id="IPR000551">
    <property type="entry name" value="MerR-type_HTH_dom"/>
</dbReference>
<reference evidence="7 8" key="1">
    <citation type="submission" date="2020-04" db="EMBL/GenBank/DDBJ databases">
        <title>MicrobeNet Type strains.</title>
        <authorList>
            <person name="Nicholson A.C."/>
        </authorList>
    </citation>
    <scope>NUCLEOTIDE SEQUENCE [LARGE SCALE GENOMIC DNA]</scope>
    <source>
        <strain evidence="7 8">JCM 12354</strain>
    </source>
</reference>
<evidence type="ECO:0000256" key="3">
    <source>
        <dbReference type="ARBA" id="ARBA00023125"/>
    </source>
</evidence>
<evidence type="ECO:0000259" key="6">
    <source>
        <dbReference type="PROSITE" id="PS50937"/>
    </source>
</evidence>
<sequence length="121" mass="13641">MRIGELADLTGASARSLRYYEQQGLLAPQRTDNGYRTYDRQDAVRVANIKRLLDAGLTLDDVRPALKKGCLDVPLRQSPFCNEQLSVASDRLTTLDNRIAALQRLRERLAKHIDETMADQA</sequence>
<dbReference type="GO" id="GO:0003677">
    <property type="term" value="F:DNA binding"/>
    <property type="evidence" value="ECO:0007669"/>
    <property type="project" value="UniProtKB-KW"/>
</dbReference>
<dbReference type="PANTHER" id="PTHR30204">
    <property type="entry name" value="REDOX-CYCLING DRUG-SENSING TRANSCRIPTIONAL ACTIVATOR SOXR"/>
    <property type="match status" value="1"/>
</dbReference>
<dbReference type="SMART" id="SM00422">
    <property type="entry name" value="HTH_MERR"/>
    <property type="match status" value="1"/>
</dbReference>
<comment type="caution">
    <text evidence="7">The sequence shown here is derived from an EMBL/GenBank/DDBJ whole genome shotgun (WGS) entry which is preliminary data.</text>
</comment>
<evidence type="ECO:0000313" key="8">
    <source>
        <dbReference type="Proteomes" id="UP000565711"/>
    </source>
</evidence>
<keyword evidence="8" id="KW-1185">Reference proteome</keyword>
<keyword evidence="4" id="KW-0804">Transcription</keyword>
<dbReference type="AlphaFoldDB" id="A0A846XS39"/>
<keyword evidence="3" id="KW-0238">DNA-binding</keyword>
<dbReference type="InterPro" id="IPR047057">
    <property type="entry name" value="MerR_fam"/>
</dbReference>
<evidence type="ECO:0000256" key="5">
    <source>
        <dbReference type="SAM" id="Coils"/>
    </source>
</evidence>
<keyword evidence="1" id="KW-0678">Repressor</keyword>
<dbReference type="EMBL" id="JAAXOP010000002">
    <property type="protein sequence ID" value="NKY49417.1"/>
    <property type="molecule type" value="Genomic_DNA"/>
</dbReference>
<evidence type="ECO:0000256" key="4">
    <source>
        <dbReference type="ARBA" id="ARBA00023163"/>
    </source>
</evidence>
<dbReference type="Proteomes" id="UP000565711">
    <property type="component" value="Unassembled WGS sequence"/>
</dbReference>
<dbReference type="Pfam" id="PF13411">
    <property type="entry name" value="MerR_1"/>
    <property type="match status" value="1"/>
</dbReference>
<dbReference type="SUPFAM" id="SSF46955">
    <property type="entry name" value="Putative DNA-binding domain"/>
    <property type="match status" value="1"/>
</dbReference>
<dbReference type="PRINTS" id="PR00040">
    <property type="entry name" value="HTHMERR"/>
</dbReference>
<evidence type="ECO:0000256" key="2">
    <source>
        <dbReference type="ARBA" id="ARBA00023015"/>
    </source>
</evidence>
<evidence type="ECO:0000256" key="1">
    <source>
        <dbReference type="ARBA" id="ARBA00022491"/>
    </source>
</evidence>
<keyword evidence="2" id="KW-0805">Transcription regulation</keyword>
<dbReference type="PANTHER" id="PTHR30204:SF69">
    <property type="entry name" value="MERR-FAMILY TRANSCRIPTIONAL REGULATOR"/>
    <property type="match status" value="1"/>
</dbReference>
<proteinExistence type="predicted"/>
<feature type="domain" description="HTH merR-type" evidence="6">
    <location>
        <begin position="1"/>
        <end position="68"/>
    </location>
</feature>
<keyword evidence="5" id="KW-0175">Coiled coil</keyword>
<dbReference type="InterPro" id="IPR009061">
    <property type="entry name" value="DNA-bd_dom_put_sf"/>
</dbReference>
<dbReference type="Gene3D" id="1.10.1660.10">
    <property type="match status" value="1"/>
</dbReference>
<evidence type="ECO:0000313" key="7">
    <source>
        <dbReference type="EMBL" id="NKY49417.1"/>
    </source>
</evidence>
<dbReference type="RefSeq" id="WP_067869187.1">
    <property type="nucleotide sequence ID" value="NZ_JAAXOP010000002.1"/>
</dbReference>
<dbReference type="PROSITE" id="PS50937">
    <property type="entry name" value="HTH_MERR_2"/>
    <property type="match status" value="1"/>
</dbReference>
<accession>A0A846XS39</accession>
<protein>
    <submittedName>
        <fullName evidence="7">MerR family transcriptional regulator</fullName>
    </submittedName>
</protein>
<feature type="coiled-coil region" evidence="5">
    <location>
        <begin position="92"/>
        <end position="119"/>
    </location>
</feature>
<name>A0A846XS39_9NOCA</name>
<dbReference type="GO" id="GO:0003700">
    <property type="term" value="F:DNA-binding transcription factor activity"/>
    <property type="evidence" value="ECO:0007669"/>
    <property type="project" value="InterPro"/>
</dbReference>